<evidence type="ECO:0000256" key="3">
    <source>
        <dbReference type="ARBA" id="ARBA00005169"/>
    </source>
</evidence>
<dbReference type="GO" id="GO:0005737">
    <property type="term" value="C:cytoplasm"/>
    <property type="evidence" value="ECO:0007669"/>
    <property type="project" value="UniProtKB-SubCell"/>
</dbReference>
<sequence length="108" mass="12675">MKKNRGFKLKFDKNGLIPAIIQDAQTNKVLMLAYMNKLSIRRTLETGRTHFWSRSRKRLWLKGETSGNFQEVKEIYYDCDADALLVKVKQIGVPCHTGNRSCFYRKME</sequence>
<dbReference type="GO" id="GO:0000105">
    <property type="term" value="P:L-histidine biosynthetic process"/>
    <property type="evidence" value="ECO:0007669"/>
    <property type="project" value="UniProtKB-UniRule"/>
</dbReference>
<dbReference type="GO" id="GO:0004635">
    <property type="term" value="F:phosphoribosyl-AMP cyclohydrolase activity"/>
    <property type="evidence" value="ECO:0007669"/>
    <property type="project" value="UniProtKB-UniRule"/>
</dbReference>
<evidence type="ECO:0000256" key="10">
    <source>
        <dbReference type="ARBA" id="ARBA00023102"/>
    </source>
</evidence>
<feature type="domain" description="Phosphoribosyl-AMP cyclohydrolase" evidence="12">
    <location>
        <begin position="31"/>
        <end position="104"/>
    </location>
</feature>
<keyword evidence="11" id="KW-0862">Zinc</keyword>
<comment type="similarity">
    <text evidence="5">In the C-terminal section; belongs to the PRA-PH family.</text>
</comment>
<evidence type="ECO:0000256" key="2">
    <source>
        <dbReference type="ARBA" id="ARBA00001460"/>
    </source>
</evidence>
<evidence type="ECO:0000256" key="1">
    <source>
        <dbReference type="ARBA" id="ARBA00000024"/>
    </source>
</evidence>
<feature type="binding site" evidence="11">
    <location>
        <position position="95"/>
    </location>
    <ligand>
        <name>Zn(2+)</name>
        <dbReference type="ChEBI" id="CHEBI:29105"/>
        <note>ligand shared between dimeric partners</note>
    </ligand>
</feature>
<keyword evidence="9 11" id="KW-0378">Hydrolase</keyword>
<organism evidence="13 14">
    <name type="scientific">Candidatus Desantisbacteria bacterium CG1_02_38_46</name>
    <dbReference type="NCBI Taxonomy" id="1817893"/>
    <lineage>
        <taxon>Bacteria</taxon>
        <taxon>Candidatus Desantisiibacteriota</taxon>
    </lineage>
</organism>
<dbReference type="GO" id="GO:0004636">
    <property type="term" value="F:phosphoribosyl-ATP diphosphatase activity"/>
    <property type="evidence" value="ECO:0007669"/>
    <property type="project" value="UniProtKB-EC"/>
</dbReference>
<evidence type="ECO:0000256" key="7">
    <source>
        <dbReference type="ARBA" id="ARBA00022490"/>
    </source>
</evidence>
<dbReference type="HAMAP" id="MF_01021">
    <property type="entry name" value="HisI"/>
    <property type="match status" value="1"/>
</dbReference>
<feature type="binding site" evidence="11">
    <location>
        <position position="82"/>
    </location>
    <ligand>
        <name>Mg(2+)</name>
        <dbReference type="ChEBI" id="CHEBI:18420"/>
    </ligand>
</feature>
<keyword evidence="11" id="KW-0479">Metal-binding</keyword>
<evidence type="ECO:0000259" key="12">
    <source>
        <dbReference type="Pfam" id="PF01502"/>
    </source>
</evidence>
<name>A0A1J4SHB2_9BACT</name>
<comment type="subcellular location">
    <subcellularLocation>
        <location evidence="11">Cytoplasm</location>
    </subcellularLocation>
</comment>
<dbReference type="GO" id="GO:0000287">
    <property type="term" value="F:magnesium ion binding"/>
    <property type="evidence" value="ECO:0007669"/>
    <property type="project" value="UniProtKB-UniRule"/>
</dbReference>
<dbReference type="EMBL" id="MNUO01000047">
    <property type="protein sequence ID" value="OIN97454.1"/>
    <property type="molecule type" value="Genomic_DNA"/>
</dbReference>
<feature type="binding site" evidence="11">
    <location>
        <position position="79"/>
    </location>
    <ligand>
        <name>Zn(2+)</name>
        <dbReference type="ChEBI" id="CHEBI:29105"/>
        <note>ligand shared between dimeric partners</note>
    </ligand>
</feature>
<comment type="catalytic activity">
    <reaction evidence="2">
        <text>1-(5-phospho-beta-D-ribosyl)-ATP + H2O = 1-(5-phospho-beta-D-ribosyl)-5'-AMP + diphosphate + H(+)</text>
        <dbReference type="Rhea" id="RHEA:22828"/>
        <dbReference type="ChEBI" id="CHEBI:15377"/>
        <dbReference type="ChEBI" id="CHEBI:15378"/>
        <dbReference type="ChEBI" id="CHEBI:33019"/>
        <dbReference type="ChEBI" id="CHEBI:59457"/>
        <dbReference type="ChEBI" id="CHEBI:73183"/>
        <dbReference type="EC" id="3.6.1.31"/>
    </reaction>
</comment>
<evidence type="ECO:0000256" key="8">
    <source>
        <dbReference type="ARBA" id="ARBA00022605"/>
    </source>
</evidence>
<dbReference type="PANTHER" id="PTHR42945">
    <property type="entry name" value="HISTIDINE BIOSYNTHESIS BIFUNCTIONAL PROTEIN"/>
    <property type="match status" value="1"/>
</dbReference>
<comment type="cofactor">
    <cofactor evidence="11">
        <name>Mg(2+)</name>
        <dbReference type="ChEBI" id="CHEBI:18420"/>
    </cofactor>
    <text evidence="11">Binds 1 Mg(2+) ion per subunit.</text>
</comment>
<keyword evidence="7 11" id="KW-0963">Cytoplasm</keyword>
<dbReference type="Pfam" id="PF01502">
    <property type="entry name" value="PRA-CH"/>
    <property type="match status" value="1"/>
</dbReference>
<evidence type="ECO:0000256" key="11">
    <source>
        <dbReference type="HAMAP-Rule" id="MF_01021"/>
    </source>
</evidence>
<protein>
    <recommendedName>
        <fullName evidence="11">Phosphoribosyl-AMP cyclohydrolase</fullName>
        <shortName evidence="11">PRA-CH</shortName>
        <ecNumber evidence="11">3.5.4.19</ecNumber>
    </recommendedName>
</protein>
<comment type="subunit">
    <text evidence="11">Homodimer.</text>
</comment>
<comment type="pathway">
    <text evidence="4">Amino-acid biosynthesis; L-histidine biosynthesis; L-histidine from 5-phospho-alpha-D-ribose 1-diphosphate: step 2/9.</text>
</comment>
<evidence type="ECO:0000256" key="4">
    <source>
        <dbReference type="ARBA" id="ARBA00005204"/>
    </source>
</evidence>
<comment type="catalytic activity">
    <reaction evidence="1 11">
        <text>1-(5-phospho-beta-D-ribosyl)-5'-AMP + H2O = 1-(5-phospho-beta-D-ribosyl)-5-[(5-phospho-beta-D-ribosylamino)methylideneamino]imidazole-4-carboxamide</text>
        <dbReference type="Rhea" id="RHEA:20049"/>
        <dbReference type="ChEBI" id="CHEBI:15377"/>
        <dbReference type="ChEBI" id="CHEBI:58435"/>
        <dbReference type="ChEBI" id="CHEBI:59457"/>
        <dbReference type="EC" id="3.5.4.19"/>
    </reaction>
</comment>
<proteinExistence type="inferred from homology"/>
<dbReference type="EC" id="3.5.4.19" evidence="11"/>
<comment type="cofactor">
    <cofactor evidence="11">
        <name>Zn(2+)</name>
        <dbReference type="ChEBI" id="CHEBI:29105"/>
    </cofactor>
    <text evidence="11">Binds 1 zinc ion per subunit.</text>
</comment>
<feature type="binding site" evidence="11">
    <location>
        <position position="78"/>
    </location>
    <ligand>
        <name>Mg(2+)</name>
        <dbReference type="ChEBI" id="CHEBI:18420"/>
    </ligand>
</feature>
<dbReference type="GO" id="GO:0008270">
    <property type="term" value="F:zinc ion binding"/>
    <property type="evidence" value="ECO:0007669"/>
    <property type="project" value="UniProtKB-UniRule"/>
</dbReference>
<accession>A0A1J4SHB2</accession>
<comment type="pathway">
    <text evidence="3 11">Amino-acid biosynthesis; L-histidine biosynthesis; L-histidine from 5-phospho-alpha-D-ribose 1-diphosphate: step 3/9.</text>
</comment>
<dbReference type="InterPro" id="IPR002496">
    <property type="entry name" value="PRib_AMP_CycHydrolase_dom"/>
</dbReference>
<dbReference type="InterPro" id="IPR038019">
    <property type="entry name" value="PRib_AMP_CycHydrolase_sf"/>
</dbReference>
<evidence type="ECO:0000256" key="9">
    <source>
        <dbReference type="ARBA" id="ARBA00022801"/>
    </source>
</evidence>
<comment type="caution">
    <text evidence="13">The sequence shown here is derived from an EMBL/GenBank/DDBJ whole genome shotgun (WGS) entry which is preliminary data.</text>
</comment>
<dbReference type="NCBIfam" id="NF000768">
    <property type="entry name" value="PRK00051.1"/>
    <property type="match status" value="1"/>
</dbReference>
<comment type="function">
    <text evidence="11">Catalyzes the hydrolysis of the adenine ring of phosphoribosyl-AMP.</text>
</comment>
<comment type="similarity">
    <text evidence="6">In the N-terminal section; belongs to the PRA-CH family.</text>
</comment>
<evidence type="ECO:0000313" key="13">
    <source>
        <dbReference type="EMBL" id="OIN97454.1"/>
    </source>
</evidence>
<keyword evidence="8 11" id="KW-0028">Amino-acid biosynthesis</keyword>
<keyword evidence="11" id="KW-0460">Magnesium</keyword>
<feature type="binding site" evidence="11">
    <location>
        <position position="102"/>
    </location>
    <ligand>
        <name>Zn(2+)</name>
        <dbReference type="ChEBI" id="CHEBI:29105"/>
        <note>ligand shared between dimeric partners</note>
    </ligand>
</feature>
<dbReference type="AlphaFoldDB" id="A0A1J4SHB2"/>
<dbReference type="Proteomes" id="UP000182278">
    <property type="component" value="Unassembled WGS sequence"/>
</dbReference>
<comment type="similarity">
    <text evidence="11">Belongs to the PRA-CH family.</text>
</comment>
<dbReference type="FunFam" id="3.10.20.810:FF:000001">
    <property type="entry name" value="Histidine biosynthesis bifunctional protein HisIE"/>
    <property type="match status" value="1"/>
</dbReference>
<feature type="binding site" evidence="11">
    <location>
        <position position="80"/>
    </location>
    <ligand>
        <name>Mg(2+)</name>
        <dbReference type="ChEBI" id="CHEBI:18420"/>
    </ligand>
</feature>
<dbReference type="InterPro" id="IPR026660">
    <property type="entry name" value="PRA-CH"/>
</dbReference>
<evidence type="ECO:0000313" key="14">
    <source>
        <dbReference type="Proteomes" id="UP000182278"/>
    </source>
</evidence>
<reference evidence="13 14" key="1">
    <citation type="journal article" date="2016" name="Environ. Microbiol.">
        <title>Genomic resolution of a cold subsurface aquifer community provides metabolic insights for novel microbes adapted to high CO concentrations.</title>
        <authorList>
            <person name="Probst A.J."/>
            <person name="Castelle C.J."/>
            <person name="Singh A."/>
            <person name="Brown C.T."/>
            <person name="Anantharaman K."/>
            <person name="Sharon I."/>
            <person name="Hug L.A."/>
            <person name="Burstein D."/>
            <person name="Emerson J.B."/>
            <person name="Thomas B.C."/>
            <person name="Banfield J.F."/>
        </authorList>
    </citation>
    <scope>NUCLEOTIDE SEQUENCE [LARGE SCALE GENOMIC DNA]</scope>
    <source>
        <strain evidence="13">CG1_02_38_46</strain>
    </source>
</reference>
<evidence type="ECO:0000256" key="5">
    <source>
        <dbReference type="ARBA" id="ARBA00007731"/>
    </source>
</evidence>
<keyword evidence="10 11" id="KW-0368">Histidine biosynthesis</keyword>
<evidence type="ECO:0000256" key="6">
    <source>
        <dbReference type="ARBA" id="ARBA00008299"/>
    </source>
</evidence>
<gene>
    <name evidence="11" type="primary">hisI</name>
    <name evidence="13" type="ORF">AUJ66_03275</name>
</gene>
<dbReference type="UniPathway" id="UPA00031">
    <property type="reaction ID" value="UER00008"/>
</dbReference>
<dbReference type="Gene3D" id="3.10.20.810">
    <property type="entry name" value="Phosphoribosyl-AMP cyclohydrolase"/>
    <property type="match status" value="1"/>
</dbReference>
<dbReference type="STRING" id="1817893.AUJ66_03275"/>
<dbReference type="PANTHER" id="PTHR42945:SF1">
    <property type="entry name" value="HISTIDINE BIOSYNTHESIS BIFUNCTIONAL PROTEIN HIS7"/>
    <property type="match status" value="1"/>
</dbReference>
<dbReference type="SUPFAM" id="SSF141734">
    <property type="entry name" value="HisI-like"/>
    <property type="match status" value="1"/>
</dbReference>